<dbReference type="InterPro" id="IPR050695">
    <property type="entry name" value="N-acetylmuramoyl_amidase_3"/>
</dbReference>
<dbReference type="RefSeq" id="WP_096241106.1">
    <property type="nucleotide sequence ID" value="NZ_LT907978.1"/>
</dbReference>
<sequence length="274" mass="29972">MKSHLKRHFSLLLAVLLVLTMIPVSTIKVSAKATTVATTAKQTAKKTDKKITKKKTKKKTKKTKKAKKQRTVFIAAGHQQRGISSTERLAPGPSRRKAKLTSGTAGVRTHIPEYKTNLAIAKAAKKELEKRGYKVIMLRTTNNCPLSNQQRTKKANASGADIHICIHCNASGASAQGPLVCVPGSSRYVGKKIFNSSRKLGSCLLSSVAKAVNKRSHGTIRSDYYTTINWAKIPTMILECGFLTNSTEDRQLNSASYQKKLAKGIANGVDKYFK</sequence>
<dbReference type="PANTHER" id="PTHR30404:SF0">
    <property type="entry name" value="N-ACETYLMURAMOYL-L-ALANINE AMIDASE AMIC"/>
    <property type="match status" value="1"/>
</dbReference>
<accession>A0A285PVU9</accession>
<dbReference type="PANTHER" id="PTHR30404">
    <property type="entry name" value="N-ACETYLMURAMOYL-L-ALANINE AMIDASE"/>
    <property type="match status" value="1"/>
</dbReference>
<dbReference type="GO" id="GO:0009253">
    <property type="term" value="P:peptidoglycan catabolic process"/>
    <property type="evidence" value="ECO:0007669"/>
    <property type="project" value="InterPro"/>
</dbReference>
<reference evidence="5" key="1">
    <citation type="submission" date="2017-09" db="EMBL/GenBank/DDBJ databases">
        <authorList>
            <person name="Shetty A S."/>
        </authorList>
    </citation>
    <scope>NUCLEOTIDE SEQUENCE [LARGE SCALE GENOMIC DNA]</scope>
</reference>
<proteinExistence type="predicted"/>
<protein>
    <submittedName>
        <fullName evidence="4">N-acetylmuramoyl-L-alanine amidase</fullName>
        <ecNumber evidence="4">3.5.1.28</ecNumber>
    </submittedName>
</protein>
<dbReference type="EC" id="3.5.1.28" evidence="4"/>
<dbReference type="EMBL" id="LT907978">
    <property type="protein sequence ID" value="SOB73316.1"/>
    <property type="molecule type" value="Genomic_DNA"/>
</dbReference>
<dbReference type="STRING" id="39488.ERS852450_00726"/>
<feature type="domain" description="MurNAc-LAA" evidence="3">
    <location>
        <begin position="152"/>
        <end position="270"/>
    </location>
</feature>
<name>A0A285PVU9_9FIRM</name>
<evidence type="ECO:0000256" key="2">
    <source>
        <dbReference type="SAM" id="MobiDB-lite"/>
    </source>
</evidence>
<evidence type="ECO:0000259" key="3">
    <source>
        <dbReference type="SMART" id="SM00646"/>
    </source>
</evidence>
<dbReference type="SUPFAM" id="SSF53187">
    <property type="entry name" value="Zn-dependent exopeptidases"/>
    <property type="match status" value="1"/>
</dbReference>
<dbReference type="GO" id="GO:0030288">
    <property type="term" value="C:outer membrane-bounded periplasmic space"/>
    <property type="evidence" value="ECO:0007669"/>
    <property type="project" value="TreeGrafter"/>
</dbReference>
<dbReference type="SMART" id="SM00646">
    <property type="entry name" value="Ami_3"/>
    <property type="match status" value="1"/>
</dbReference>
<evidence type="ECO:0000313" key="5">
    <source>
        <dbReference type="Proteomes" id="UP000217549"/>
    </source>
</evidence>
<dbReference type="Pfam" id="PF01520">
    <property type="entry name" value="Amidase_3"/>
    <property type="match status" value="1"/>
</dbReference>
<feature type="compositionally biased region" description="Basic residues" evidence="2">
    <location>
        <begin position="51"/>
        <end position="69"/>
    </location>
</feature>
<dbReference type="Gene3D" id="3.40.630.40">
    <property type="entry name" value="Zn-dependent exopeptidases"/>
    <property type="match status" value="1"/>
</dbReference>
<dbReference type="InterPro" id="IPR002508">
    <property type="entry name" value="MurNAc-LAA_cat"/>
</dbReference>
<dbReference type="AlphaFoldDB" id="A0A285PVU9"/>
<organism evidence="4 5">
    <name type="scientific">Anaerobutyricum hallii</name>
    <dbReference type="NCBI Taxonomy" id="39488"/>
    <lineage>
        <taxon>Bacteria</taxon>
        <taxon>Bacillati</taxon>
        <taxon>Bacillota</taxon>
        <taxon>Clostridia</taxon>
        <taxon>Lachnospirales</taxon>
        <taxon>Lachnospiraceae</taxon>
        <taxon>Anaerobutyricum</taxon>
    </lineage>
</organism>
<dbReference type="KEGG" id="ehl:EHLA_2762"/>
<dbReference type="GO" id="GO:0008745">
    <property type="term" value="F:N-acetylmuramoyl-L-alanine amidase activity"/>
    <property type="evidence" value="ECO:0007669"/>
    <property type="project" value="UniProtKB-EC"/>
</dbReference>
<feature type="region of interest" description="Disordered" evidence="2">
    <location>
        <begin position="82"/>
        <end position="104"/>
    </location>
</feature>
<evidence type="ECO:0000313" key="4">
    <source>
        <dbReference type="EMBL" id="SOB73316.1"/>
    </source>
</evidence>
<feature type="region of interest" description="Disordered" evidence="2">
    <location>
        <begin position="42"/>
        <end position="69"/>
    </location>
</feature>
<keyword evidence="5" id="KW-1185">Reference proteome</keyword>
<gene>
    <name evidence="4" type="ORF">EHLA_2762</name>
</gene>
<dbReference type="Proteomes" id="UP000217549">
    <property type="component" value="Chromosome I"/>
</dbReference>
<dbReference type="CDD" id="cd02696">
    <property type="entry name" value="MurNAc-LAA"/>
    <property type="match status" value="1"/>
</dbReference>
<keyword evidence="1 4" id="KW-0378">Hydrolase</keyword>
<evidence type="ECO:0000256" key="1">
    <source>
        <dbReference type="ARBA" id="ARBA00022801"/>
    </source>
</evidence>